<keyword evidence="3" id="KW-1134">Transmembrane beta strand</keyword>
<dbReference type="Pfam" id="PF02321">
    <property type="entry name" value="OEP"/>
    <property type="match status" value="2"/>
</dbReference>
<evidence type="ECO:0000256" key="2">
    <source>
        <dbReference type="ARBA" id="ARBA00022448"/>
    </source>
</evidence>
<evidence type="ECO:0000256" key="6">
    <source>
        <dbReference type="ARBA" id="ARBA00023237"/>
    </source>
</evidence>
<evidence type="ECO:0000256" key="5">
    <source>
        <dbReference type="ARBA" id="ARBA00023136"/>
    </source>
</evidence>
<evidence type="ECO:0000256" key="1">
    <source>
        <dbReference type="ARBA" id="ARBA00004442"/>
    </source>
</evidence>
<sequence>MILLAFTLGFSQSFSLEEAVKIALENKESLKASAMDLESSRQGVKGSYSSIMPSIRFSGSMNESRFPTQTGGYNQTTGEITLDKISSQTSASSTLSLSQNIYDGGVWWNTIRQAKNSYKVAEEFNRQVMTNIIRNVHSAYFNYLKASQLLDVARSNLMSSQQQLALAQQKYELGSAKKTDLLKAEVRFGQARVDVVNNDAFLQSAYLTLKNALGLIGSDQDFTVEDVETPLDMIPEFETGFELVQKYNPSVKAKQYQITGAELGEKIAKGSRLPIISANASMSGTADDIGDAVSNSYNDQKRMNTGLSISIPIFSGNSISTRIQKAKIAVDKQESEYLTQLQDLSVQLQGYLDQLNNYQEIIPINETVLVSAEEDLKLARVRYSQGSTTILEVLDAQVSVVSARSSLIRTKYDAYIQQANLKALLGTLDAANN</sequence>
<dbReference type="PANTHER" id="PTHR30026:SF20">
    <property type="entry name" value="OUTER MEMBRANE PROTEIN TOLC"/>
    <property type="match status" value="1"/>
</dbReference>
<name>A0A381ZFV4_9ZZZZ</name>
<reference evidence="7" key="1">
    <citation type="submission" date="2018-05" db="EMBL/GenBank/DDBJ databases">
        <authorList>
            <person name="Lanie J.A."/>
            <person name="Ng W.-L."/>
            <person name="Kazmierczak K.M."/>
            <person name="Andrzejewski T.M."/>
            <person name="Davidsen T.M."/>
            <person name="Wayne K.J."/>
            <person name="Tettelin H."/>
            <person name="Glass J.I."/>
            <person name="Rusch D."/>
            <person name="Podicherti R."/>
            <person name="Tsui H.-C.T."/>
            <person name="Winkler M.E."/>
        </authorList>
    </citation>
    <scope>NUCLEOTIDE SEQUENCE</scope>
</reference>
<evidence type="ECO:0000313" key="7">
    <source>
        <dbReference type="EMBL" id="SVA87623.1"/>
    </source>
</evidence>
<dbReference type="PANTHER" id="PTHR30026">
    <property type="entry name" value="OUTER MEMBRANE PROTEIN TOLC"/>
    <property type="match status" value="1"/>
</dbReference>
<dbReference type="GO" id="GO:0015288">
    <property type="term" value="F:porin activity"/>
    <property type="evidence" value="ECO:0007669"/>
    <property type="project" value="TreeGrafter"/>
</dbReference>
<proteinExistence type="predicted"/>
<keyword evidence="5" id="KW-0472">Membrane</keyword>
<dbReference type="InterPro" id="IPR051906">
    <property type="entry name" value="TolC-like"/>
</dbReference>
<accession>A0A381ZFV4</accession>
<dbReference type="AlphaFoldDB" id="A0A381ZFV4"/>
<dbReference type="GO" id="GO:0009279">
    <property type="term" value="C:cell outer membrane"/>
    <property type="evidence" value="ECO:0007669"/>
    <property type="project" value="UniProtKB-SubCell"/>
</dbReference>
<keyword evidence="6" id="KW-0998">Cell outer membrane</keyword>
<comment type="subcellular location">
    <subcellularLocation>
        <location evidence="1">Cell outer membrane</location>
    </subcellularLocation>
</comment>
<evidence type="ECO:0000256" key="3">
    <source>
        <dbReference type="ARBA" id="ARBA00022452"/>
    </source>
</evidence>
<dbReference type="GO" id="GO:1990281">
    <property type="term" value="C:efflux pump complex"/>
    <property type="evidence" value="ECO:0007669"/>
    <property type="project" value="TreeGrafter"/>
</dbReference>
<evidence type="ECO:0000256" key="4">
    <source>
        <dbReference type="ARBA" id="ARBA00022692"/>
    </source>
</evidence>
<gene>
    <name evidence="7" type="ORF">METZ01_LOCUS140477</name>
</gene>
<protein>
    <submittedName>
        <fullName evidence="7">Uncharacterized protein</fullName>
    </submittedName>
</protein>
<dbReference type="SUPFAM" id="SSF56954">
    <property type="entry name" value="Outer membrane efflux proteins (OEP)"/>
    <property type="match status" value="1"/>
</dbReference>
<dbReference type="EMBL" id="UINC01020997">
    <property type="protein sequence ID" value="SVA87623.1"/>
    <property type="molecule type" value="Genomic_DNA"/>
</dbReference>
<keyword evidence="2" id="KW-0813">Transport</keyword>
<organism evidence="7">
    <name type="scientific">marine metagenome</name>
    <dbReference type="NCBI Taxonomy" id="408172"/>
    <lineage>
        <taxon>unclassified sequences</taxon>
        <taxon>metagenomes</taxon>
        <taxon>ecological metagenomes</taxon>
    </lineage>
</organism>
<dbReference type="Gene3D" id="1.20.1600.10">
    <property type="entry name" value="Outer membrane efflux proteins (OEP)"/>
    <property type="match status" value="1"/>
</dbReference>
<dbReference type="GO" id="GO:0015562">
    <property type="term" value="F:efflux transmembrane transporter activity"/>
    <property type="evidence" value="ECO:0007669"/>
    <property type="project" value="InterPro"/>
</dbReference>
<dbReference type="InterPro" id="IPR003423">
    <property type="entry name" value="OMP_efflux"/>
</dbReference>
<keyword evidence="4" id="KW-0812">Transmembrane</keyword>